<keyword evidence="3" id="KW-1185">Reference proteome</keyword>
<accession>A0A838ZSB0</accession>
<comment type="caution">
    <text evidence="2">The sequence shown here is derived from an EMBL/GenBank/DDBJ whole genome shotgun (WGS) entry which is preliminary data.</text>
</comment>
<evidence type="ECO:0000256" key="1">
    <source>
        <dbReference type="SAM" id="SignalP"/>
    </source>
</evidence>
<evidence type="ECO:0008006" key="4">
    <source>
        <dbReference type="Google" id="ProtNLM"/>
    </source>
</evidence>
<name>A0A838ZSB0_9FLAO</name>
<dbReference type="Proteomes" id="UP000552241">
    <property type="component" value="Unassembled WGS sequence"/>
</dbReference>
<evidence type="ECO:0000313" key="2">
    <source>
        <dbReference type="EMBL" id="MBA5629259.1"/>
    </source>
</evidence>
<gene>
    <name evidence="2" type="ORF">HU137_05680</name>
</gene>
<evidence type="ECO:0000313" key="3">
    <source>
        <dbReference type="Proteomes" id="UP000552241"/>
    </source>
</evidence>
<reference evidence="2 3" key="1">
    <citation type="submission" date="2020-07" db="EMBL/GenBank/DDBJ databases">
        <title>Moheibacter lacus sp. nov., a member of the family Flavobacteriaceae isolated from freshwater lake sediment.</title>
        <authorList>
            <person name="Liu Y."/>
        </authorList>
    </citation>
    <scope>NUCLEOTIDE SEQUENCE [LARGE SCALE GENOMIC DNA]</scope>
    <source>
        <strain evidence="2 3">BDHS18</strain>
    </source>
</reference>
<feature type="signal peptide" evidence="1">
    <location>
        <begin position="1"/>
        <end position="19"/>
    </location>
</feature>
<dbReference type="EMBL" id="JACDZE010000001">
    <property type="protein sequence ID" value="MBA5629259.1"/>
    <property type="molecule type" value="Genomic_DNA"/>
</dbReference>
<sequence length="122" mass="13325">MLGLLFAMLFASSWMISCSDDDSPADSDVFVGRYEGFVSYSNGESNTTDENGYVQVVKVGEHYNFLFSNGIPDLTGVQFESDGEVLINIGATETQLIRVTANSLQIAYAENGNDVWTANCTR</sequence>
<proteinExistence type="predicted"/>
<keyword evidence="1" id="KW-0732">Signal</keyword>
<organism evidence="2 3">
    <name type="scientific">Moheibacter lacus</name>
    <dbReference type="NCBI Taxonomy" id="2745851"/>
    <lineage>
        <taxon>Bacteria</taxon>
        <taxon>Pseudomonadati</taxon>
        <taxon>Bacteroidota</taxon>
        <taxon>Flavobacteriia</taxon>
        <taxon>Flavobacteriales</taxon>
        <taxon>Weeksellaceae</taxon>
        <taxon>Moheibacter</taxon>
    </lineage>
</organism>
<dbReference type="AlphaFoldDB" id="A0A838ZSB0"/>
<feature type="chain" id="PRO_5032452555" description="Lipocalin-like domain-containing protein" evidence="1">
    <location>
        <begin position="20"/>
        <end position="122"/>
    </location>
</feature>
<protein>
    <recommendedName>
        <fullName evidence="4">Lipocalin-like domain-containing protein</fullName>
    </recommendedName>
</protein>